<evidence type="ECO:0000313" key="3">
    <source>
        <dbReference type="Proteomes" id="UP000054342"/>
    </source>
</evidence>
<name>A0A0D2C2C2_9EURO</name>
<feature type="compositionally biased region" description="Polar residues" evidence="1">
    <location>
        <begin position="20"/>
        <end position="33"/>
    </location>
</feature>
<dbReference type="OrthoDB" id="5305306at2759"/>
<dbReference type="EMBL" id="KN847318">
    <property type="protein sequence ID" value="KIW58946.1"/>
    <property type="molecule type" value="Genomic_DNA"/>
</dbReference>
<keyword evidence="3" id="KW-1185">Reference proteome</keyword>
<dbReference type="AlphaFoldDB" id="A0A0D2C2C2"/>
<evidence type="ECO:0000256" key="1">
    <source>
        <dbReference type="SAM" id="MobiDB-lite"/>
    </source>
</evidence>
<proteinExistence type="predicted"/>
<dbReference type="GeneID" id="25325344"/>
<protein>
    <submittedName>
        <fullName evidence="2">Uncharacterized protein</fullName>
    </submittedName>
</protein>
<organism evidence="2 3">
    <name type="scientific">Exophiala xenobiotica</name>
    <dbReference type="NCBI Taxonomy" id="348802"/>
    <lineage>
        <taxon>Eukaryota</taxon>
        <taxon>Fungi</taxon>
        <taxon>Dikarya</taxon>
        <taxon>Ascomycota</taxon>
        <taxon>Pezizomycotina</taxon>
        <taxon>Eurotiomycetes</taxon>
        <taxon>Chaetothyriomycetidae</taxon>
        <taxon>Chaetothyriales</taxon>
        <taxon>Herpotrichiellaceae</taxon>
        <taxon>Exophiala</taxon>
    </lineage>
</organism>
<dbReference type="HOGENOM" id="CLU_068087_0_0_1"/>
<feature type="region of interest" description="Disordered" evidence="1">
    <location>
        <begin position="20"/>
        <end position="48"/>
    </location>
</feature>
<gene>
    <name evidence="2" type="ORF">PV05_03436</name>
</gene>
<accession>A0A0D2C2C2</accession>
<dbReference type="Proteomes" id="UP000054342">
    <property type="component" value="Unassembled WGS sequence"/>
</dbReference>
<dbReference type="STRING" id="348802.A0A0D2C2C2"/>
<reference evidence="2 3" key="1">
    <citation type="submission" date="2015-01" db="EMBL/GenBank/DDBJ databases">
        <title>The Genome Sequence of Exophiala xenobiotica CBS118157.</title>
        <authorList>
            <consortium name="The Broad Institute Genomics Platform"/>
            <person name="Cuomo C."/>
            <person name="de Hoog S."/>
            <person name="Gorbushina A."/>
            <person name="Stielow B."/>
            <person name="Teixiera M."/>
            <person name="Abouelleil A."/>
            <person name="Chapman S.B."/>
            <person name="Priest M."/>
            <person name="Young S.K."/>
            <person name="Wortman J."/>
            <person name="Nusbaum C."/>
            <person name="Birren B."/>
        </authorList>
    </citation>
    <scope>NUCLEOTIDE SEQUENCE [LARGE SCALE GENOMIC DNA]</scope>
    <source>
        <strain evidence="2 3">CBS 118157</strain>
    </source>
</reference>
<dbReference type="RefSeq" id="XP_013319530.1">
    <property type="nucleotide sequence ID" value="XM_013464076.1"/>
</dbReference>
<evidence type="ECO:0000313" key="2">
    <source>
        <dbReference type="EMBL" id="KIW58946.1"/>
    </source>
</evidence>
<sequence>MPATNNRLLSGALLPTLDEQSSVHSNEQSSQALFNKRVAPAPSHTASKTWKSGYMRDKEEYERVKQRVRHVAPEQFKEKARPNGTRSEIFPQNVNEWRQHKAEIAAMAAAEREKSAKLLTDQVKVMKYIPKAQRNINSEFGEHGKIFNDGLGPVLAQPTIWSAEYKETIADWPLAAEMRWNGDNRESKLARTKVGRFLPPPREPSQSTIAWHDQLFMRQQPLDETGPVYTTGPLPSDVNVENKKLDNDPAFEERGQVYLHLADLRVELGEKPAAGWMEEPQVTALPSQHACIERGLKGQFSAGDAMQAGAIGTQANIVDFAGRQEQEDFEALKKHFRRSQNRI</sequence>